<evidence type="ECO:0000313" key="13">
    <source>
        <dbReference type="Proteomes" id="UP000646365"/>
    </source>
</evidence>
<dbReference type="InterPro" id="IPR050161">
    <property type="entry name" value="Siro_Cobalamin_biosynth"/>
</dbReference>
<evidence type="ECO:0000259" key="11">
    <source>
        <dbReference type="Pfam" id="PF00590"/>
    </source>
</evidence>
<dbReference type="Gene3D" id="3.30.950.10">
    <property type="entry name" value="Methyltransferase, Cobalt-precorrin-4 Transmethylase, Domain 2"/>
    <property type="match status" value="1"/>
</dbReference>
<dbReference type="NCBIfam" id="TIGR01469">
    <property type="entry name" value="cobA_cysG_Cterm"/>
    <property type="match status" value="1"/>
</dbReference>
<comment type="pathway">
    <text evidence="8">Porphyrin-containing compound metabolism; siroheme biosynthesis; precorrin-2 from uroporphyrinogen III: step 1/1.</text>
</comment>
<dbReference type="GO" id="GO:0019354">
    <property type="term" value="P:siroheme biosynthetic process"/>
    <property type="evidence" value="ECO:0007669"/>
    <property type="project" value="UniProtKB-UniPathway"/>
</dbReference>
<evidence type="ECO:0000256" key="4">
    <source>
        <dbReference type="ARBA" id="ARBA00022603"/>
    </source>
</evidence>
<dbReference type="RefSeq" id="WP_189042135.1">
    <property type="nucleotide sequence ID" value="NZ_BMJQ01000001.1"/>
</dbReference>
<dbReference type="GO" id="GO:0004851">
    <property type="term" value="F:uroporphyrin-III C-methyltransferase activity"/>
    <property type="evidence" value="ECO:0007669"/>
    <property type="project" value="UniProtKB-EC"/>
</dbReference>
<reference evidence="12" key="2">
    <citation type="submission" date="2020-09" db="EMBL/GenBank/DDBJ databases">
        <authorList>
            <person name="Sun Q."/>
            <person name="Zhou Y."/>
        </authorList>
    </citation>
    <scope>NUCLEOTIDE SEQUENCE</scope>
    <source>
        <strain evidence="12">CGMCC 1.15725</strain>
    </source>
</reference>
<evidence type="ECO:0000313" key="12">
    <source>
        <dbReference type="EMBL" id="GGF02690.1"/>
    </source>
</evidence>
<dbReference type="InterPro" id="IPR000878">
    <property type="entry name" value="4pyrrol_Mease"/>
</dbReference>
<accession>A0A8J2YPH6</accession>
<sequence>MDRVPFTFPEFAPGSVWLVGAGPGDPGLLTLIGRHALETADAIVYDALIDERLLDFTRADAVLEYAGKRGGRPSPTQPDISKRLIELARAGHRVVRLKGGDPFVFGRGGEEALTLAAAGVPFRIVPGITAGIGGLAYAGIPVTHRDTNQVLALVTGHDAQGLLPEGIDWASLARAAPVLVFYMAFRQLDAIAARLVAEGRSPDEPVAVVSKAARADQQVLTATLATVAAAVAASAIEPPAIVVVGPVVQYRDQLDWLGHWDHP</sequence>
<name>A0A8J2YPH6_9PROT</name>
<keyword evidence="4 10" id="KW-0489">Methyltransferase</keyword>
<dbReference type="FunFam" id="3.40.1010.10:FF:000001">
    <property type="entry name" value="Siroheme synthase"/>
    <property type="match status" value="1"/>
</dbReference>
<comment type="similarity">
    <text evidence="1 10">Belongs to the precorrin methyltransferase family.</text>
</comment>
<evidence type="ECO:0000256" key="9">
    <source>
        <dbReference type="ARBA" id="ARBA00060548"/>
    </source>
</evidence>
<evidence type="ECO:0000256" key="2">
    <source>
        <dbReference type="ARBA" id="ARBA00012162"/>
    </source>
</evidence>
<evidence type="ECO:0000256" key="10">
    <source>
        <dbReference type="RuleBase" id="RU003960"/>
    </source>
</evidence>
<evidence type="ECO:0000256" key="6">
    <source>
        <dbReference type="ARBA" id="ARBA00022691"/>
    </source>
</evidence>
<dbReference type="InterPro" id="IPR014776">
    <property type="entry name" value="4pyrrole_Mease_sub2"/>
</dbReference>
<keyword evidence="7" id="KW-0627">Porphyrin biosynthesis</keyword>
<dbReference type="Proteomes" id="UP000646365">
    <property type="component" value="Unassembled WGS sequence"/>
</dbReference>
<dbReference type="FunFam" id="3.30.950.10:FF:000001">
    <property type="entry name" value="Siroheme synthase"/>
    <property type="match status" value="1"/>
</dbReference>
<keyword evidence="3" id="KW-0169">Cobalamin biosynthesis</keyword>
<dbReference type="GO" id="GO:0032259">
    <property type="term" value="P:methylation"/>
    <property type="evidence" value="ECO:0007669"/>
    <property type="project" value="UniProtKB-KW"/>
</dbReference>
<evidence type="ECO:0000256" key="3">
    <source>
        <dbReference type="ARBA" id="ARBA00022573"/>
    </source>
</evidence>
<dbReference type="GO" id="GO:0009236">
    <property type="term" value="P:cobalamin biosynthetic process"/>
    <property type="evidence" value="ECO:0007669"/>
    <property type="project" value="UniProtKB-KW"/>
</dbReference>
<dbReference type="EC" id="2.1.1.107" evidence="2"/>
<keyword evidence="6" id="KW-0949">S-adenosyl-L-methionine</keyword>
<dbReference type="PANTHER" id="PTHR45790:SF3">
    <property type="entry name" value="S-ADENOSYL-L-METHIONINE-DEPENDENT UROPORPHYRINOGEN III METHYLTRANSFERASE, CHLOROPLASTIC"/>
    <property type="match status" value="1"/>
</dbReference>
<dbReference type="InterPro" id="IPR035996">
    <property type="entry name" value="4pyrrol_Methylase_sf"/>
</dbReference>
<dbReference type="CDD" id="cd11642">
    <property type="entry name" value="SUMT"/>
    <property type="match status" value="1"/>
</dbReference>
<evidence type="ECO:0000256" key="8">
    <source>
        <dbReference type="ARBA" id="ARBA00025705"/>
    </source>
</evidence>
<dbReference type="InterPro" id="IPR014777">
    <property type="entry name" value="4pyrrole_Mease_sub1"/>
</dbReference>
<gene>
    <name evidence="12" type="primary">cobA</name>
    <name evidence="12" type="ORF">GCM10011611_05200</name>
</gene>
<protein>
    <recommendedName>
        <fullName evidence="2">uroporphyrinogen-III C-methyltransferase</fullName>
        <ecNumber evidence="2">2.1.1.107</ecNumber>
    </recommendedName>
</protein>
<feature type="domain" description="Tetrapyrrole methylase" evidence="11">
    <location>
        <begin position="16"/>
        <end position="227"/>
    </location>
</feature>
<organism evidence="12 13">
    <name type="scientific">Aliidongia dinghuensis</name>
    <dbReference type="NCBI Taxonomy" id="1867774"/>
    <lineage>
        <taxon>Bacteria</taxon>
        <taxon>Pseudomonadati</taxon>
        <taxon>Pseudomonadota</taxon>
        <taxon>Alphaproteobacteria</taxon>
        <taxon>Rhodospirillales</taxon>
        <taxon>Dongiaceae</taxon>
        <taxon>Aliidongia</taxon>
    </lineage>
</organism>
<dbReference type="PROSITE" id="PS00840">
    <property type="entry name" value="SUMT_2"/>
    <property type="match status" value="1"/>
</dbReference>
<dbReference type="NCBIfam" id="NF004790">
    <property type="entry name" value="PRK06136.1"/>
    <property type="match status" value="1"/>
</dbReference>
<evidence type="ECO:0000256" key="1">
    <source>
        <dbReference type="ARBA" id="ARBA00005879"/>
    </source>
</evidence>
<dbReference type="InterPro" id="IPR003043">
    <property type="entry name" value="Uropor_MeTrfase_CS"/>
</dbReference>
<comment type="pathway">
    <text evidence="9">Cofactor biosynthesis; adenosylcobalamin biosynthesis; precorrin-2 from uroporphyrinogen III: step 1/1.</text>
</comment>
<proteinExistence type="inferred from homology"/>
<dbReference type="EMBL" id="BMJQ01000001">
    <property type="protein sequence ID" value="GGF02690.1"/>
    <property type="molecule type" value="Genomic_DNA"/>
</dbReference>
<dbReference type="UniPathway" id="UPA00262">
    <property type="reaction ID" value="UER00211"/>
</dbReference>
<reference evidence="12" key="1">
    <citation type="journal article" date="2014" name="Int. J. Syst. Evol. Microbiol.">
        <title>Complete genome sequence of Corynebacterium casei LMG S-19264T (=DSM 44701T), isolated from a smear-ripened cheese.</title>
        <authorList>
            <consortium name="US DOE Joint Genome Institute (JGI-PGF)"/>
            <person name="Walter F."/>
            <person name="Albersmeier A."/>
            <person name="Kalinowski J."/>
            <person name="Ruckert C."/>
        </authorList>
    </citation>
    <scope>NUCLEOTIDE SEQUENCE</scope>
    <source>
        <strain evidence="12">CGMCC 1.15725</strain>
    </source>
</reference>
<dbReference type="InterPro" id="IPR006366">
    <property type="entry name" value="CobA/CysG_C"/>
</dbReference>
<dbReference type="AlphaFoldDB" id="A0A8J2YPH6"/>
<dbReference type="Gene3D" id="3.40.1010.10">
    <property type="entry name" value="Cobalt-precorrin-4 Transmethylase, Domain 1"/>
    <property type="match status" value="1"/>
</dbReference>
<dbReference type="SUPFAM" id="SSF53790">
    <property type="entry name" value="Tetrapyrrole methylase"/>
    <property type="match status" value="1"/>
</dbReference>
<evidence type="ECO:0000256" key="5">
    <source>
        <dbReference type="ARBA" id="ARBA00022679"/>
    </source>
</evidence>
<dbReference type="PANTHER" id="PTHR45790">
    <property type="entry name" value="SIROHEME SYNTHASE-RELATED"/>
    <property type="match status" value="1"/>
</dbReference>
<dbReference type="Pfam" id="PF00590">
    <property type="entry name" value="TP_methylase"/>
    <property type="match status" value="1"/>
</dbReference>
<keyword evidence="13" id="KW-1185">Reference proteome</keyword>
<evidence type="ECO:0000256" key="7">
    <source>
        <dbReference type="ARBA" id="ARBA00023244"/>
    </source>
</evidence>
<keyword evidence="5 10" id="KW-0808">Transferase</keyword>
<comment type="caution">
    <text evidence="12">The sequence shown here is derived from an EMBL/GenBank/DDBJ whole genome shotgun (WGS) entry which is preliminary data.</text>
</comment>